<protein>
    <submittedName>
        <fullName evidence="2">Uncharacterized protein</fullName>
    </submittedName>
</protein>
<gene>
    <name evidence="2" type="ORF">HMPREF1316_1049</name>
</gene>
<feature type="coiled-coil region" evidence="1">
    <location>
        <begin position="13"/>
        <end position="40"/>
    </location>
</feature>
<dbReference type="PATRIC" id="fig|1125712.3.peg.99"/>
<proteinExistence type="predicted"/>
<accession>U2V5Q0</accession>
<dbReference type="EMBL" id="AWEZ01000006">
    <property type="protein sequence ID" value="ERL10672.1"/>
    <property type="molecule type" value="Genomic_DNA"/>
</dbReference>
<reference evidence="2 3" key="1">
    <citation type="submission" date="2013-08" db="EMBL/GenBank/DDBJ databases">
        <authorList>
            <person name="Durkin A.S."/>
            <person name="Haft D.R."/>
            <person name="McCorrison J."/>
            <person name="Torralba M."/>
            <person name="Gillis M."/>
            <person name="Haft D.H."/>
            <person name="Methe B."/>
            <person name="Sutton G."/>
            <person name="Nelson K.E."/>
        </authorList>
    </citation>
    <scope>NUCLEOTIDE SEQUENCE [LARGE SCALE GENOMIC DNA]</scope>
    <source>
        <strain evidence="2 3">F0195</strain>
    </source>
</reference>
<comment type="caution">
    <text evidence="2">The sequence shown here is derived from an EMBL/GenBank/DDBJ whole genome shotgun (WGS) entry which is preliminary data.</text>
</comment>
<evidence type="ECO:0000313" key="3">
    <source>
        <dbReference type="Proteomes" id="UP000016638"/>
    </source>
</evidence>
<evidence type="ECO:0000256" key="1">
    <source>
        <dbReference type="SAM" id="Coils"/>
    </source>
</evidence>
<sequence length="494" mass="52897">MIQIRPAAVQKQINDKTSSMKSLSEECERLQEAARNFVKDASLQGSGWGAAKERVGAYDKLFSAIIYAYGLISMGDSTVFNALNSRFGSLEAANEEEWLQMQSEAQALYDAAEEDFNDAYDPNNASADNAAKLQDASERMGTNLEKLDKAGAMLSKIYSYCEETNHVYEGDELSGYRDAIAHGVSALTGSTFDPTTSSWHDWDDGWTDELNHVAENTQPSEPMNADGTVNTQSVQRDMCIMRSFPEDSQQYRDAKKMLEAALEEIMAMEPDARKAALAALAQSGLVTSSRDEDGYLTPQCSDELGEILDGTGVSWNALLSAAGYDENDEGSDASNAFTAAGTYVGGEQGVLEYLADKAPELCSEKLGAAFGTAGHAIAAVFVAGDTFLAATDEYEDDFWLDERSRRIEATTEGLERVGVDGTSVGLAIGLGIAGTCLAPGIGTLIGASAGLIYGTAMSLGGSNAVHKVTSSPVRDWVTGKYDQPKGRHAHAYPH</sequence>
<name>U2V5Q0_9ACTN</name>
<dbReference type="OrthoDB" id="3201011at2"/>
<keyword evidence="1" id="KW-0175">Coiled coil</keyword>
<dbReference type="Proteomes" id="UP000016638">
    <property type="component" value="Unassembled WGS sequence"/>
</dbReference>
<evidence type="ECO:0000313" key="2">
    <source>
        <dbReference type="EMBL" id="ERL10672.1"/>
    </source>
</evidence>
<dbReference type="AlphaFoldDB" id="U2V5Q0"/>
<keyword evidence="3" id="KW-1185">Reference proteome</keyword>
<organism evidence="2 3">
    <name type="scientific">Olsenella profusa F0195</name>
    <dbReference type="NCBI Taxonomy" id="1125712"/>
    <lineage>
        <taxon>Bacteria</taxon>
        <taxon>Bacillati</taxon>
        <taxon>Actinomycetota</taxon>
        <taxon>Coriobacteriia</taxon>
        <taxon>Coriobacteriales</taxon>
        <taxon>Atopobiaceae</taxon>
        <taxon>Olsenella</taxon>
    </lineage>
</organism>